<dbReference type="SUPFAM" id="SSF53474">
    <property type="entry name" value="alpha/beta-Hydrolases"/>
    <property type="match status" value="1"/>
</dbReference>
<organism evidence="2 3">
    <name type="scientific">Caballeronia udeis</name>
    <dbReference type="NCBI Taxonomy" id="1232866"/>
    <lineage>
        <taxon>Bacteria</taxon>
        <taxon>Pseudomonadati</taxon>
        <taxon>Pseudomonadota</taxon>
        <taxon>Betaproteobacteria</taxon>
        <taxon>Burkholderiales</taxon>
        <taxon>Burkholderiaceae</taxon>
        <taxon>Caballeronia</taxon>
    </lineage>
</organism>
<dbReference type="PANTHER" id="PTHR46623:SF6">
    <property type="entry name" value="ALPHA_BETA-HYDROLASES SUPERFAMILY PROTEIN"/>
    <property type="match status" value="1"/>
</dbReference>
<sequence length="242" mass="26315">MVTTLVARKSAITDSRWSDIMGSHISLRAKDGFELSAYKAGPEASTYGLVIVQEIFGVNAHIREVADRFANRGYKVVAPAMFDRIERGVDMGYSEEERIKGRAYRGRMTDSTTIADIEAAADALGTSRRGIVGYSLGAYVAWLAATRTRVFQAACGWYGGGMVALKDEKPNCPVLLHFGDQDASVPMADVDALREVRPEVEICVYPGAKHGFGCDARPAGFSPADYDLAQGRTLPFLDRHLG</sequence>
<feature type="domain" description="Dienelactone hydrolase" evidence="1">
    <location>
        <begin position="36"/>
        <end position="239"/>
    </location>
</feature>
<dbReference type="RefSeq" id="WP_404614095.1">
    <property type="nucleotide sequence ID" value="NZ_JBIYDN010000043.1"/>
</dbReference>
<dbReference type="EMBL" id="JBIYDN010000043">
    <property type="protein sequence ID" value="MFK4448066.1"/>
    <property type="molecule type" value="Genomic_DNA"/>
</dbReference>
<keyword evidence="3" id="KW-1185">Reference proteome</keyword>
<protein>
    <submittedName>
        <fullName evidence="2">Carboxymethylenebutenolidase</fullName>
        <ecNumber evidence="2">3.1.1.45</ecNumber>
    </submittedName>
</protein>
<reference evidence="2 3" key="2">
    <citation type="submission" date="2024-11" db="EMBL/GenBank/DDBJ databases">
        <title>Using genomics to understand microbial adaptation to soil warming.</title>
        <authorList>
            <person name="Deangelis K.M. PhD."/>
        </authorList>
    </citation>
    <scope>NUCLEOTIDE SEQUENCE [LARGE SCALE GENOMIC DNA]</scope>
    <source>
        <strain evidence="2 3">GAS97</strain>
    </source>
</reference>
<gene>
    <name evidence="2" type="ORF">ABH943_008110</name>
</gene>
<accession>A0ABW8MZ75</accession>
<dbReference type="GO" id="GO:0008806">
    <property type="term" value="F:carboxymethylenebutenolidase activity"/>
    <property type="evidence" value="ECO:0007669"/>
    <property type="project" value="UniProtKB-EC"/>
</dbReference>
<evidence type="ECO:0000313" key="3">
    <source>
        <dbReference type="Proteomes" id="UP001620514"/>
    </source>
</evidence>
<evidence type="ECO:0000313" key="2">
    <source>
        <dbReference type="EMBL" id="MFK4448066.1"/>
    </source>
</evidence>
<dbReference type="InterPro" id="IPR051049">
    <property type="entry name" value="Dienelactone_hydrolase-like"/>
</dbReference>
<reference evidence="2 3" key="1">
    <citation type="submission" date="2024-10" db="EMBL/GenBank/DDBJ databases">
        <authorList>
            <person name="Deangelis K."/>
            <person name="Huntemann M."/>
            <person name="Clum A."/>
            <person name="Wang J."/>
            <person name="Palaniappan K."/>
            <person name="Ritter S."/>
            <person name="Chen I.-M."/>
            <person name="Stamatis D."/>
            <person name="Reddy T."/>
            <person name="O'Malley R."/>
            <person name="Daum C."/>
            <person name="Ng V."/>
            <person name="Ivanova N."/>
            <person name="Kyrpides N."/>
            <person name="Woyke T."/>
        </authorList>
    </citation>
    <scope>NUCLEOTIDE SEQUENCE [LARGE SCALE GENOMIC DNA]</scope>
    <source>
        <strain evidence="2 3">GAS97</strain>
    </source>
</reference>
<name>A0ABW8MZ75_9BURK</name>
<dbReference type="PANTHER" id="PTHR46623">
    <property type="entry name" value="CARBOXYMETHYLENEBUTENOLIDASE-RELATED"/>
    <property type="match status" value="1"/>
</dbReference>
<keyword evidence="2" id="KW-0378">Hydrolase</keyword>
<proteinExistence type="predicted"/>
<evidence type="ECO:0000259" key="1">
    <source>
        <dbReference type="Pfam" id="PF01738"/>
    </source>
</evidence>
<dbReference type="InterPro" id="IPR029058">
    <property type="entry name" value="AB_hydrolase_fold"/>
</dbReference>
<comment type="caution">
    <text evidence="2">The sequence shown here is derived from an EMBL/GenBank/DDBJ whole genome shotgun (WGS) entry which is preliminary data.</text>
</comment>
<dbReference type="Proteomes" id="UP001620514">
    <property type="component" value="Unassembled WGS sequence"/>
</dbReference>
<dbReference type="Gene3D" id="3.40.50.1820">
    <property type="entry name" value="alpha/beta hydrolase"/>
    <property type="match status" value="1"/>
</dbReference>
<dbReference type="Pfam" id="PF01738">
    <property type="entry name" value="DLH"/>
    <property type="match status" value="1"/>
</dbReference>
<dbReference type="EC" id="3.1.1.45" evidence="2"/>
<dbReference type="InterPro" id="IPR002925">
    <property type="entry name" value="Dienelactn_hydro"/>
</dbReference>